<reference evidence="2" key="2">
    <citation type="journal article" date="2016" name="Fungal Biol.">
        <title>Ochratoxin A production by Penicillium thymicola.</title>
        <authorList>
            <person name="Nguyen H.D.T."/>
            <person name="McMullin D.R."/>
            <person name="Ponomareva E."/>
            <person name="Riley R."/>
            <person name="Pomraning K.R."/>
            <person name="Baker S.E."/>
            <person name="Seifert K.A."/>
        </authorList>
    </citation>
    <scope>NUCLEOTIDE SEQUENCE</scope>
    <source>
        <strain evidence="2">DAOM 180753</strain>
    </source>
</reference>
<feature type="compositionally biased region" description="Basic and acidic residues" evidence="1">
    <location>
        <begin position="55"/>
        <end position="70"/>
    </location>
</feature>
<proteinExistence type="predicted"/>
<feature type="compositionally biased region" description="Polar residues" evidence="1">
    <location>
        <begin position="43"/>
        <end position="53"/>
    </location>
</feature>
<dbReference type="Proteomes" id="UP001227192">
    <property type="component" value="Unassembled WGS sequence"/>
</dbReference>
<evidence type="ECO:0000313" key="2">
    <source>
        <dbReference type="EMBL" id="KAJ9487791.1"/>
    </source>
</evidence>
<keyword evidence="3" id="KW-1185">Reference proteome</keyword>
<gene>
    <name evidence="2" type="ORF">VN97_g5515</name>
</gene>
<reference evidence="2" key="1">
    <citation type="submission" date="2015-06" db="EMBL/GenBank/DDBJ databases">
        <authorList>
            <person name="Nguyen H."/>
        </authorList>
    </citation>
    <scope>NUCLEOTIDE SEQUENCE</scope>
    <source>
        <strain evidence="2">DAOM 180753</strain>
    </source>
</reference>
<feature type="region of interest" description="Disordered" evidence="1">
    <location>
        <begin position="35"/>
        <end position="116"/>
    </location>
</feature>
<evidence type="ECO:0000256" key="1">
    <source>
        <dbReference type="SAM" id="MobiDB-lite"/>
    </source>
</evidence>
<name>A0AAI9TIR5_PENTH</name>
<protein>
    <submittedName>
        <fullName evidence="2">Uncharacterized protein</fullName>
    </submittedName>
</protein>
<evidence type="ECO:0000313" key="3">
    <source>
        <dbReference type="Proteomes" id="UP001227192"/>
    </source>
</evidence>
<dbReference type="EMBL" id="LACB01000143">
    <property type="protein sequence ID" value="KAJ9487791.1"/>
    <property type="molecule type" value="Genomic_DNA"/>
</dbReference>
<sequence>MLYICVLTTSKVRINHNHTYDHRVWKTGLPVRSAVPKPRTKRANSQCSLSFKTAHSKEDTDGKPEEERESNATVFAVTAKKEEGEKKKRERRLQSCHIGSGDTGPNRYSRGYPKEA</sequence>
<accession>A0AAI9TIR5</accession>
<comment type="caution">
    <text evidence="2">The sequence shown here is derived from an EMBL/GenBank/DDBJ whole genome shotgun (WGS) entry which is preliminary data.</text>
</comment>
<dbReference type="AlphaFoldDB" id="A0AAI9TIR5"/>
<organism evidence="2 3">
    <name type="scientific">Penicillium thymicola</name>
    <dbReference type="NCBI Taxonomy" id="293382"/>
    <lineage>
        <taxon>Eukaryota</taxon>
        <taxon>Fungi</taxon>
        <taxon>Dikarya</taxon>
        <taxon>Ascomycota</taxon>
        <taxon>Pezizomycotina</taxon>
        <taxon>Eurotiomycetes</taxon>
        <taxon>Eurotiomycetidae</taxon>
        <taxon>Eurotiales</taxon>
        <taxon>Aspergillaceae</taxon>
        <taxon>Penicillium</taxon>
    </lineage>
</organism>